<dbReference type="Proteomes" id="UP001607157">
    <property type="component" value="Unassembled WGS sequence"/>
</dbReference>
<evidence type="ECO:0000313" key="3">
    <source>
        <dbReference type="EMBL" id="MFH0252468.1"/>
    </source>
</evidence>
<sequence length="203" mass="21187">MMKIPFIRITRAAMLASALACGGAALHAHAPAGGPAVTERQGMDLGRIGRILAAIDPELRAQGSGWRLTVEGQIVLVVTDIPAGRLRVMAPVVLATRLEPTDLEALLRANFDSALDARYALAEGLVWAMFARPLADLGKGEFISGLAQVVTLARGHGAGDLAAGLRPGAPESPAEEEGAAPDAAEDAPEKSLFERLLRRGSDL</sequence>
<evidence type="ECO:0000313" key="4">
    <source>
        <dbReference type="Proteomes" id="UP001607157"/>
    </source>
</evidence>
<protein>
    <recommendedName>
        <fullName evidence="5">YbjN domain-containing protein</fullName>
    </recommendedName>
</protein>
<organism evidence="3 4">
    <name type="scientific">Roseovarius aquimarinus</name>
    <dbReference type="NCBI Taxonomy" id="1229156"/>
    <lineage>
        <taxon>Bacteria</taxon>
        <taxon>Pseudomonadati</taxon>
        <taxon>Pseudomonadota</taxon>
        <taxon>Alphaproteobacteria</taxon>
        <taxon>Rhodobacterales</taxon>
        <taxon>Roseobacteraceae</taxon>
        <taxon>Roseovarius</taxon>
    </lineage>
</organism>
<proteinExistence type="predicted"/>
<dbReference type="SUPFAM" id="SSF69635">
    <property type="entry name" value="Type III secretory system chaperone-like"/>
    <property type="match status" value="1"/>
</dbReference>
<feature type="chain" id="PRO_5046598792" description="YbjN domain-containing protein" evidence="2">
    <location>
        <begin position="31"/>
        <end position="203"/>
    </location>
</feature>
<dbReference type="RefSeq" id="WP_377169565.1">
    <property type="nucleotide sequence ID" value="NZ_JBHTJC010000001.1"/>
</dbReference>
<feature type="signal peptide" evidence="2">
    <location>
        <begin position="1"/>
        <end position="30"/>
    </location>
</feature>
<evidence type="ECO:0008006" key="5">
    <source>
        <dbReference type="Google" id="ProtNLM"/>
    </source>
</evidence>
<accession>A0ABW7I371</accession>
<feature type="compositionally biased region" description="Acidic residues" evidence="1">
    <location>
        <begin position="173"/>
        <end position="186"/>
    </location>
</feature>
<comment type="caution">
    <text evidence="3">The sequence shown here is derived from an EMBL/GenBank/DDBJ whole genome shotgun (WGS) entry which is preliminary data.</text>
</comment>
<dbReference type="Gene3D" id="3.30.1460.10">
    <property type="match status" value="1"/>
</dbReference>
<keyword evidence="4" id="KW-1185">Reference proteome</keyword>
<dbReference type="EMBL" id="JBIHMM010000001">
    <property type="protein sequence ID" value="MFH0252468.1"/>
    <property type="molecule type" value="Genomic_DNA"/>
</dbReference>
<evidence type="ECO:0000256" key="1">
    <source>
        <dbReference type="SAM" id="MobiDB-lite"/>
    </source>
</evidence>
<reference evidence="3 4" key="1">
    <citation type="submission" date="2024-10" db="EMBL/GenBank/DDBJ databases">
        <authorList>
            <person name="Yang X.-N."/>
        </authorList>
    </citation>
    <scope>NUCLEOTIDE SEQUENCE [LARGE SCALE GENOMIC DNA]</scope>
    <source>
        <strain evidence="3 4">CAU 1059</strain>
    </source>
</reference>
<name>A0ABW7I371_9RHOB</name>
<feature type="region of interest" description="Disordered" evidence="1">
    <location>
        <begin position="162"/>
        <end position="191"/>
    </location>
</feature>
<gene>
    <name evidence="3" type="ORF">ACGRVM_01060</name>
</gene>
<evidence type="ECO:0000256" key="2">
    <source>
        <dbReference type="SAM" id="SignalP"/>
    </source>
</evidence>
<keyword evidence="2" id="KW-0732">Signal</keyword>